<dbReference type="Proteomes" id="UP000058660">
    <property type="component" value="Plasmid pTA69"/>
</dbReference>
<dbReference type="EMBL" id="CP010825">
    <property type="protein sequence ID" value="ALJ92287.1"/>
    <property type="molecule type" value="Genomic_DNA"/>
</dbReference>
<protein>
    <submittedName>
        <fullName evidence="1">Uncharacterized protein</fullName>
    </submittedName>
</protein>
<accession>A0ABM5VQI0</accession>
<sequence>MRRLVIRFKDGSTTSLDLVPGREREDLLRHLRHFPGKEVASVEEQVYDPEHPRRFRYVQREDLEGLLLSYKGEDLGESV</sequence>
<evidence type="ECO:0000313" key="1">
    <source>
        <dbReference type="EMBL" id="ALJ92287.1"/>
    </source>
</evidence>
<name>A0ABM5VQI0_THEA5</name>
<gene>
    <name evidence="1" type="ORF">TO73_2758</name>
</gene>
<keyword evidence="1" id="KW-0614">Plasmid</keyword>
<keyword evidence="2" id="KW-1185">Reference proteome</keyword>
<evidence type="ECO:0000313" key="2">
    <source>
        <dbReference type="Proteomes" id="UP000058660"/>
    </source>
</evidence>
<proteinExistence type="predicted"/>
<dbReference type="RefSeq" id="WP_003049310.1">
    <property type="nucleotide sequence ID" value="NZ_CP010825.1"/>
</dbReference>
<organism evidence="1 2">
    <name type="scientific">Thermus aquaticus (strain ATCC BAA-2747 / Y51MC23)</name>
    <dbReference type="NCBI Taxonomy" id="498848"/>
    <lineage>
        <taxon>Bacteria</taxon>
        <taxon>Thermotogati</taxon>
        <taxon>Deinococcota</taxon>
        <taxon>Deinococci</taxon>
        <taxon>Thermales</taxon>
        <taxon>Thermaceae</taxon>
        <taxon>Thermus</taxon>
    </lineage>
</organism>
<reference evidence="2" key="1">
    <citation type="journal article" date="2015" name="PLoS ONE">
        <title>Complete Genome Sequence of Thermus aquaticus Y51MC23.</title>
        <authorList>
            <person name="Brumm P.J."/>
            <person name="Monsma S."/>
            <person name="Keough B."/>
            <person name="Jasinovica S."/>
            <person name="Ferguson E."/>
            <person name="Schoenfeld T."/>
            <person name="Lodes M."/>
            <person name="Mead D.A."/>
        </authorList>
    </citation>
    <scope>NUCLEOTIDE SEQUENCE [LARGE SCALE GENOMIC DNA]</scope>
    <source>
        <strain evidence="2">BAA-2747 / Y51MC23</strain>
    </source>
</reference>
<geneLocation type="plasmid" evidence="1 2">
    <name>pTA69</name>
</geneLocation>